<comment type="caution">
    <text evidence="3">The sequence shown here is derived from an EMBL/GenBank/DDBJ whole genome shotgun (WGS) entry which is preliminary data.</text>
</comment>
<dbReference type="Pfam" id="PF08546">
    <property type="entry name" value="ApbA_C"/>
    <property type="match status" value="1"/>
</dbReference>
<dbReference type="SUPFAM" id="SSF51735">
    <property type="entry name" value="NAD(P)-binding Rossmann-fold domains"/>
    <property type="match status" value="1"/>
</dbReference>
<evidence type="ECO:0000313" key="3">
    <source>
        <dbReference type="EMBL" id="GAA2111165.1"/>
    </source>
</evidence>
<feature type="domain" description="Ketopantoate reductase C-terminal" evidence="2">
    <location>
        <begin position="190"/>
        <end position="313"/>
    </location>
</feature>
<evidence type="ECO:0000259" key="1">
    <source>
        <dbReference type="Pfam" id="PF02558"/>
    </source>
</evidence>
<evidence type="ECO:0000259" key="2">
    <source>
        <dbReference type="Pfam" id="PF08546"/>
    </source>
</evidence>
<dbReference type="InterPro" id="IPR013328">
    <property type="entry name" value="6PGD_dom2"/>
</dbReference>
<feature type="domain" description="Ketopantoate reductase N-terminal" evidence="1">
    <location>
        <begin position="9"/>
        <end position="162"/>
    </location>
</feature>
<name>A0ABN2XGW7_9ACTN</name>
<dbReference type="InterPro" id="IPR008927">
    <property type="entry name" value="6-PGluconate_DH-like_C_sf"/>
</dbReference>
<dbReference type="Gene3D" id="1.10.1040.10">
    <property type="entry name" value="N-(1-d-carboxylethyl)-l-norvaline Dehydrogenase, domain 2"/>
    <property type="match status" value="1"/>
</dbReference>
<dbReference type="SUPFAM" id="SSF48179">
    <property type="entry name" value="6-phosphogluconate dehydrogenase C-terminal domain-like"/>
    <property type="match status" value="1"/>
</dbReference>
<dbReference type="PANTHER" id="PTHR21708:SF26">
    <property type="entry name" value="2-DEHYDROPANTOATE 2-REDUCTASE"/>
    <property type="match status" value="1"/>
</dbReference>
<accession>A0ABN2XGW7</accession>
<evidence type="ECO:0000313" key="4">
    <source>
        <dbReference type="Proteomes" id="UP001500897"/>
    </source>
</evidence>
<dbReference type="EMBL" id="BAAANS010000040">
    <property type="protein sequence ID" value="GAA2111165.1"/>
    <property type="molecule type" value="Genomic_DNA"/>
</dbReference>
<dbReference type="Proteomes" id="UP001500897">
    <property type="component" value="Unassembled WGS sequence"/>
</dbReference>
<gene>
    <name evidence="3" type="ORF">GCM10009759_53020</name>
</gene>
<dbReference type="Gene3D" id="3.40.50.720">
    <property type="entry name" value="NAD(P)-binding Rossmann-like Domain"/>
    <property type="match status" value="1"/>
</dbReference>
<dbReference type="PANTHER" id="PTHR21708">
    <property type="entry name" value="PROBABLE 2-DEHYDROPANTOATE 2-REDUCTASE"/>
    <property type="match status" value="1"/>
</dbReference>
<proteinExistence type="predicted"/>
<sequence length="338" mass="35390">MLVPMRYIFLGAGAVGGTIGGRLHRGGRDVLLVARGPHLAALRADGLRLTVPDGTHLLPVPAVGGPEEVELTPDDVLVLAVKTQHSAALLDQWAPRPVAGGGTAGERLPLVCAQNGVENERLALRRFARVYGMCVWLPSTHLEPGAVSAAGSPRSGVLHLGRYPHGTDGTAARIAADLDDSHFDGYAVEDVMAWKYAKLLSNLGNALEAVAGPIDGELRMRLWRRALAEGGAVLAAAGITYPSEEEQRARRGDRVTLLPLAGAARSGGSSWQSLVRGTGDIEADYLNGEVVLLGRLHGVPTPLNAALQRLAAAFAREGRPAGSLPEADLADLADLLDA</sequence>
<dbReference type="InterPro" id="IPR013332">
    <property type="entry name" value="KPR_N"/>
</dbReference>
<dbReference type="InterPro" id="IPR013752">
    <property type="entry name" value="KPA_reductase"/>
</dbReference>
<reference evidence="3 4" key="1">
    <citation type="journal article" date="2019" name="Int. J. Syst. Evol. Microbiol.">
        <title>The Global Catalogue of Microorganisms (GCM) 10K type strain sequencing project: providing services to taxonomists for standard genome sequencing and annotation.</title>
        <authorList>
            <consortium name="The Broad Institute Genomics Platform"/>
            <consortium name="The Broad Institute Genome Sequencing Center for Infectious Disease"/>
            <person name="Wu L."/>
            <person name="Ma J."/>
        </authorList>
    </citation>
    <scope>NUCLEOTIDE SEQUENCE [LARGE SCALE GENOMIC DNA]</scope>
    <source>
        <strain evidence="3 4">JCM 14559</strain>
    </source>
</reference>
<organism evidence="3 4">
    <name type="scientific">Kitasatospora saccharophila</name>
    <dbReference type="NCBI Taxonomy" id="407973"/>
    <lineage>
        <taxon>Bacteria</taxon>
        <taxon>Bacillati</taxon>
        <taxon>Actinomycetota</taxon>
        <taxon>Actinomycetes</taxon>
        <taxon>Kitasatosporales</taxon>
        <taxon>Streptomycetaceae</taxon>
        <taxon>Kitasatospora</taxon>
    </lineage>
</organism>
<dbReference type="InterPro" id="IPR036291">
    <property type="entry name" value="NAD(P)-bd_dom_sf"/>
</dbReference>
<protein>
    <submittedName>
        <fullName evidence="3">2-dehydropantoate 2-reductase N-terminal domain-containing protein</fullName>
    </submittedName>
</protein>
<dbReference type="InterPro" id="IPR051402">
    <property type="entry name" value="KPR-Related"/>
</dbReference>
<dbReference type="Pfam" id="PF02558">
    <property type="entry name" value="ApbA"/>
    <property type="match status" value="1"/>
</dbReference>
<keyword evidence="4" id="KW-1185">Reference proteome</keyword>